<dbReference type="AlphaFoldDB" id="A0A2A5WFL9"/>
<dbReference type="CDD" id="cd02566">
    <property type="entry name" value="PseudoU_synth_RluE"/>
    <property type="match status" value="1"/>
</dbReference>
<keyword evidence="2 3" id="KW-0413">Isomerase</keyword>
<dbReference type="GO" id="GO:0001522">
    <property type="term" value="P:pseudouridine synthesis"/>
    <property type="evidence" value="ECO:0007669"/>
    <property type="project" value="InterPro"/>
</dbReference>
<evidence type="ECO:0000313" key="5">
    <source>
        <dbReference type="EMBL" id="PDH35222.1"/>
    </source>
</evidence>
<name>A0A2A5WFL9_9GAMM</name>
<accession>A0A2A5WFL9</accession>
<evidence type="ECO:0000256" key="2">
    <source>
        <dbReference type="ARBA" id="ARBA00023235"/>
    </source>
</evidence>
<dbReference type="Gene3D" id="3.30.70.580">
    <property type="entry name" value="Pseudouridine synthase I, catalytic domain, N-terminal subdomain"/>
    <property type="match status" value="1"/>
</dbReference>
<dbReference type="InterPro" id="IPR018496">
    <property type="entry name" value="PsdUridine_synth_RsuA/RluB_CS"/>
</dbReference>
<feature type="domain" description="Pseudouridine synthase RsuA/RluA-like" evidence="4">
    <location>
        <begin position="4"/>
        <end position="149"/>
    </location>
</feature>
<sequence>MSKLLLFNKPFGVLSQFTGEEDQKTLSSYIFQKKFYAAGRLDKDSEGLLLLTNDGKLQQRIADPAFNTGKTYIAQVDGLITDAAIDKLQSGIKLKDGITQPAQASKIDEPATLWKREPPIRFRENIPTSWLKITLYEGKNRQVRRMTAAAGFPTLRLVRIAIGSWNLNDLEPGHYLECEV</sequence>
<evidence type="ECO:0000256" key="1">
    <source>
        <dbReference type="ARBA" id="ARBA00008348"/>
    </source>
</evidence>
<dbReference type="InterPro" id="IPR020103">
    <property type="entry name" value="PsdUridine_synth_cat_dom_sf"/>
</dbReference>
<dbReference type="EMBL" id="NTJZ01000001">
    <property type="protein sequence ID" value="PDH35222.1"/>
    <property type="molecule type" value="Genomic_DNA"/>
</dbReference>
<dbReference type="PANTHER" id="PTHR47683">
    <property type="entry name" value="PSEUDOURIDINE SYNTHASE FAMILY PROTEIN-RELATED"/>
    <property type="match status" value="1"/>
</dbReference>
<comment type="caution">
    <text evidence="5">The sequence shown here is derived from an EMBL/GenBank/DDBJ whole genome shotgun (WGS) entry which is preliminary data.</text>
</comment>
<dbReference type="PANTHER" id="PTHR47683:SF2">
    <property type="entry name" value="RNA-BINDING S4 DOMAIN-CONTAINING PROTEIN"/>
    <property type="match status" value="1"/>
</dbReference>
<dbReference type="SUPFAM" id="SSF55120">
    <property type="entry name" value="Pseudouridine synthase"/>
    <property type="match status" value="1"/>
</dbReference>
<dbReference type="GO" id="GO:0006364">
    <property type="term" value="P:rRNA processing"/>
    <property type="evidence" value="ECO:0007669"/>
    <property type="project" value="UniProtKB-ARBA"/>
</dbReference>
<dbReference type="InterPro" id="IPR042092">
    <property type="entry name" value="PsdUridine_s_RsuA/RluB/E/F_cat"/>
</dbReference>
<protein>
    <recommendedName>
        <fullName evidence="3">Pseudouridine synthase</fullName>
        <ecNumber evidence="3">5.4.99.-</ecNumber>
    </recommendedName>
</protein>
<dbReference type="GO" id="GO:0009982">
    <property type="term" value="F:pseudouridine synthase activity"/>
    <property type="evidence" value="ECO:0007669"/>
    <property type="project" value="InterPro"/>
</dbReference>
<dbReference type="Pfam" id="PF00849">
    <property type="entry name" value="PseudoU_synth_2"/>
    <property type="match status" value="1"/>
</dbReference>
<reference evidence="5 6" key="1">
    <citation type="submission" date="2017-08" db="EMBL/GenBank/DDBJ databases">
        <title>Fine stratification of microbial communities through a metagenomic profile of the photic zone.</title>
        <authorList>
            <person name="Haro-Moreno J.M."/>
            <person name="Lopez-Perez M."/>
            <person name="De La Torre J."/>
            <person name="Picazo A."/>
            <person name="Camacho A."/>
            <person name="Rodriguez-Valera F."/>
        </authorList>
    </citation>
    <scope>NUCLEOTIDE SEQUENCE [LARGE SCALE GENOMIC DNA]</scope>
    <source>
        <strain evidence="5">MED-G28</strain>
    </source>
</reference>
<dbReference type="InterPro" id="IPR050343">
    <property type="entry name" value="RsuA_PseudoU_synthase"/>
</dbReference>
<dbReference type="EC" id="5.4.99.-" evidence="3"/>
<dbReference type="PROSITE" id="PS01149">
    <property type="entry name" value="PSI_RSU"/>
    <property type="match status" value="1"/>
</dbReference>
<gene>
    <name evidence="5" type="ORF">CNF02_00395</name>
</gene>
<organism evidence="5 6">
    <name type="scientific">OM182 bacterium MED-G28</name>
    <dbReference type="NCBI Taxonomy" id="1986256"/>
    <lineage>
        <taxon>Bacteria</taxon>
        <taxon>Pseudomonadati</taxon>
        <taxon>Pseudomonadota</taxon>
        <taxon>Gammaproteobacteria</taxon>
        <taxon>OMG group</taxon>
        <taxon>OM182 clade</taxon>
    </lineage>
</organism>
<evidence type="ECO:0000313" key="6">
    <source>
        <dbReference type="Proteomes" id="UP000219329"/>
    </source>
</evidence>
<evidence type="ECO:0000256" key="3">
    <source>
        <dbReference type="RuleBase" id="RU003887"/>
    </source>
</evidence>
<dbReference type="InterPro" id="IPR020094">
    <property type="entry name" value="TruA/RsuA/RluB/E/F_N"/>
</dbReference>
<dbReference type="GO" id="GO:0003723">
    <property type="term" value="F:RNA binding"/>
    <property type="evidence" value="ECO:0007669"/>
    <property type="project" value="InterPro"/>
</dbReference>
<dbReference type="InterPro" id="IPR006145">
    <property type="entry name" value="PsdUridine_synth_RsuA/RluA"/>
</dbReference>
<comment type="similarity">
    <text evidence="1 3">Belongs to the pseudouridine synthase RsuA family.</text>
</comment>
<proteinExistence type="inferred from homology"/>
<dbReference type="NCBIfam" id="TIGR00093">
    <property type="entry name" value="pseudouridine synthase"/>
    <property type="match status" value="1"/>
</dbReference>
<dbReference type="GO" id="GO:0140098">
    <property type="term" value="F:catalytic activity, acting on RNA"/>
    <property type="evidence" value="ECO:0007669"/>
    <property type="project" value="UniProtKB-ARBA"/>
</dbReference>
<dbReference type="Gene3D" id="3.30.70.1560">
    <property type="entry name" value="Alpha-L RNA-binding motif"/>
    <property type="match status" value="1"/>
</dbReference>
<dbReference type="InterPro" id="IPR000748">
    <property type="entry name" value="PsdUridine_synth_RsuA/RluB/E/F"/>
</dbReference>
<dbReference type="Proteomes" id="UP000219329">
    <property type="component" value="Unassembled WGS sequence"/>
</dbReference>
<evidence type="ECO:0000259" key="4">
    <source>
        <dbReference type="Pfam" id="PF00849"/>
    </source>
</evidence>